<proteinExistence type="predicted"/>
<keyword evidence="1" id="KW-0812">Transmembrane</keyword>
<name>A0A7Y0AX15_9HYPH</name>
<comment type="caution">
    <text evidence="2">The sequence shown here is derived from an EMBL/GenBank/DDBJ whole genome shotgun (WGS) entry which is preliminary data.</text>
</comment>
<keyword evidence="1" id="KW-0472">Membrane</keyword>
<dbReference type="EMBL" id="JABBGK010000002">
    <property type="protein sequence ID" value="NML75054.1"/>
    <property type="molecule type" value="Genomic_DNA"/>
</dbReference>
<evidence type="ECO:0000313" key="3">
    <source>
        <dbReference type="Proteomes" id="UP000541470"/>
    </source>
</evidence>
<sequence length="127" mass="13807">MQPAARRPTVGWLLFSPSGRAGRQVFILGWLFWMTVNCFTVSALAAHQDDEQVFGLLSVLFFSGVFVSAVSTVMLSIKRLHDMGLPGISVAALFIPAISFVMLFVLCLWPSVKGQNAYGAAADRPQS</sequence>
<evidence type="ECO:0000256" key="1">
    <source>
        <dbReference type="SAM" id="Phobius"/>
    </source>
</evidence>
<feature type="transmembrane region" description="Helical" evidence="1">
    <location>
        <begin position="87"/>
        <end position="112"/>
    </location>
</feature>
<dbReference type="GO" id="GO:0005886">
    <property type="term" value="C:plasma membrane"/>
    <property type="evidence" value="ECO:0007669"/>
    <property type="project" value="TreeGrafter"/>
</dbReference>
<protein>
    <submittedName>
        <fullName evidence="2">DUF805 domain-containing protein</fullName>
    </submittedName>
</protein>
<keyword evidence="3" id="KW-1185">Reference proteome</keyword>
<keyword evidence="1" id="KW-1133">Transmembrane helix</keyword>
<dbReference type="RefSeq" id="WP_169591328.1">
    <property type="nucleotide sequence ID" value="NZ_JABBGK010000002.1"/>
</dbReference>
<evidence type="ECO:0000313" key="2">
    <source>
        <dbReference type="EMBL" id="NML75054.1"/>
    </source>
</evidence>
<dbReference type="Pfam" id="PF05656">
    <property type="entry name" value="DUF805"/>
    <property type="match status" value="1"/>
</dbReference>
<feature type="transmembrane region" description="Helical" evidence="1">
    <location>
        <begin position="53"/>
        <end position="75"/>
    </location>
</feature>
<dbReference type="Proteomes" id="UP000541470">
    <property type="component" value="Unassembled WGS sequence"/>
</dbReference>
<dbReference type="AlphaFoldDB" id="A0A7Y0AX15"/>
<feature type="transmembrane region" description="Helical" evidence="1">
    <location>
        <begin position="25"/>
        <end position="47"/>
    </location>
</feature>
<accession>A0A7Y0AX15</accession>
<dbReference type="PANTHER" id="PTHR34980">
    <property type="entry name" value="INNER MEMBRANE PROTEIN-RELATED-RELATED"/>
    <property type="match status" value="1"/>
</dbReference>
<reference evidence="2 3" key="1">
    <citation type="submission" date="2020-04" db="EMBL/GenBank/DDBJ databases">
        <title>Rhizobium sp. S-51 isolated from soil.</title>
        <authorList>
            <person name="Dahal R.H."/>
        </authorList>
    </citation>
    <scope>NUCLEOTIDE SEQUENCE [LARGE SCALE GENOMIC DNA]</scope>
    <source>
        <strain evidence="2 3">S-51</strain>
    </source>
</reference>
<dbReference type="InterPro" id="IPR008523">
    <property type="entry name" value="DUF805"/>
</dbReference>
<dbReference type="PANTHER" id="PTHR34980:SF3">
    <property type="entry name" value="BLR8105 PROTEIN"/>
    <property type="match status" value="1"/>
</dbReference>
<gene>
    <name evidence="2" type="ORF">HHL25_13060</name>
</gene>
<organism evidence="2 3">
    <name type="scientific">Rhizobium terricola</name>
    <dbReference type="NCBI Taxonomy" id="2728849"/>
    <lineage>
        <taxon>Bacteria</taxon>
        <taxon>Pseudomonadati</taxon>
        <taxon>Pseudomonadota</taxon>
        <taxon>Alphaproteobacteria</taxon>
        <taxon>Hyphomicrobiales</taxon>
        <taxon>Rhizobiaceae</taxon>
        <taxon>Rhizobium/Agrobacterium group</taxon>
        <taxon>Rhizobium</taxon>
    </lineage>
</organism>